<dbReference type="CDD" id="cd01879">
    <property type="entry name" value="FeoB"/>
    <property type="match status" value="1"/>
</dbReference>
<dbReference type="InterPro" id="IPR011640">
    <property type="entry name" value="Fe2_transport_prot_B_C"/>
</dbReference>
<keyword evidence="3" id="KW-0472">Membrane</keyword>
<dbReference type="PANTHER" id="PTHR43185">
    <property type="entry name" value="FERROUS IRON TRANSPORT PROTEIN B"/>
    <property type="match status" value="1"/>
</dbReference>
<organism evidence="5 6">
    <name type="scientific">Alkalicella caledoniensis</name>
    <dbReference type="NCBI Taxonomy" id="2731377"/>
    <lineage>
        <taxon>Bacteria</taxon>
        <taxon>Bacillati</taxon>
        <taxon>Bacillota</taxon>
        <taxon>Clostridia</taxon>
        <taxon>Eubacteriales</taxon>
        <taxon>Proteinivoracaceae</taxon>
        <taxon>Alkalicella</taxon>
    </lineage>
</organism>
<feature type="transmembrane region" description="Helical" evidence="3">
    <location>
        <begin position="567"/>
        <end position="588"/>
    </location>
</feature>
<dbReference type="KEGG" id="acae:HYG86_16615"/>
<dbReference type="InterPro" id="IPR006073">
    <property type="entry name" value="GTP-bd"/>
</dbReference>
<keyword evidence="3" id="KW-0812">Transmembrane</keyword>
<feature type="transmembrane region" description="Helical" evidence="3">
    <location>
        <begin position="225"/>
        <end position="244"/>
    </location>
</feature>
<feature type="transmembrane region" description="Helical" evidence="3">
    <location>
        <begin position="309"/>
        <end position="328"/>
    </location>
</feature>
<dbReference type="Pfam" id="PF02421">
    <property type="entry name" value="FeoB_N"/>
    <property type="match status" value="1"/>
</dbReference>
<proteinExistence type="predicted"/>
<dbReference type="PANTHER" id="PTHR43185:SF1">
    <property type="entry name" value="FE(2+) TRANSPORTER FEOB"/>
    <property type="match status" value="1"/>
</dbReference>
<keyword evidence="3" id="KW-1133">Transmembrane helix</keyword>
<feature type="transmembrane region" description="Helical" evidence="3">
    <location>
        <begin position="348"/>
        <end position="371"/>
    </location>
</feature>
<dbReference type="AlphaFoldDB" id="A0A7G9WC65"/>
<keyword evidence="6" id="KW-1185">Reference proteome</keyword>
<dbReference type="GO" id="GO:0005525">
    <property type="term" value="F:GTP binding"/>
    <property type="evidence" value="ECO:0007669"/>
    <property type="project" value="UniProtKB-KW"/>
</dbReference>
<dbReference type="Pfam" id="PF07664">
    <property type="entry name" value="FeoB_C"/>
    <property type="match status" value="1"/>
</dbReference>
<dbReference type="GO" id="GO:0015093">
    <property type="term" value="F:ferrous iron transmembrane transporter activity"/>
    <property type="evidence" value="ECO:0007669"/>
    <property type="project" value="InterPro"/>
</dbReference>
<dbReference type="RefSeq" id="WP_213166669.1">
    <property type="nucleotide sequence ID" value="NZ_CP058559.1"/>
</dbReference>
<dbReference type="InterPro" id="IPR030389">
    <property type="entry name" value="G_FEOB_dom"/>
</dbReference>
<dbReference type="InterPro" id="IPR011642">
    <property type="entry name" value="Gate_dom"/>
</dbReference>
<feature type="transmembrane region" description="Helical" evidence="3">
    <location>
        <begin position="383"/>
        <end position="404"/>
    </location>
</feature>
<evidence type="ECO:0000256" key="3">
    <source>
        <dbReference type="SAM" id="Phobius"/>
    </source>
</evidence>
<dbReference type="InterPro" id="IPR027417">
    <property type="entry name" value="P-loop_NTPase"/>
</dbReference>
<dbReference type="Pfam" id="PF07670">
    <property type="entry name" value="Gate"/>
    <property type="match status" value="2"/>
</dbReference>
<accession>A0A7G9WC65</accession>
<evidence type="ECO:0000256" key="2">
    <source>
        <dbReference type="ARBA" id="ARBA00023134"/>
    </source>
</evidence>
<name>A0A7G9WC65_ALKCA</name>
<dbReference type="SUPFAM" id="SSF52540">
    <property type="entry name" value="P-loop containing nucleoside triphosphate hydrolases"/>
    <property type="match status" value="1"/>
</dbReference>
<keyword evidence="1" id="KW-0547">Nucleotide-binding</keyword>
<dbReference type="Gene3D" id="3.40.50.300">
    <property type="entry name" value="P-loop containing nucleotide triphosphate hydrolases"/>
    <property type="match status" value="1"/>
</dbReference>
<dbReference type="GO" id="GO:0005886">
    <property type="term" value="C:plasma membrane"/>
    <property type="evidence" value="ECO:0007669"/>
    <property type="project" value="TreeGrafter"/>
</dbReference>
<dbReference type="Proteomes" id="UP000516160">
    <property type="component" value="Chromosome"/>
</dbReference>
<feature type="transmembrane region" description="Helical" evidence="3">
    <location>
        <begin position="410"/>
        <end position="431"/>
    </location>
</feature>
<evidence type="ECO:0000313" key="5">
    <source>
        <dbReference type="EMBL" id="QNO16277.1"/>
    </source>
</evidence>
<protein>
    <submittedName>
        <fullName evidence="5">Ferrous iron transporter B</fullName>
    </submittedName>
</protein>
<dbReference type="NCBIfam" id="TIGR00231">
    <property type="entry name" value="small_GTP"/>
    <property type="match status" value="1"/>
</dbReference>
<dbReference type="EMBL" id="CP058559">
    <property type="protein sequence ID" value="QNO16277.1"/>
    <property type="molecule type" value="Genomic_DNA"/>
</dbReference>
<dbReference type="InterPro" id="IPR050860">
    <property type="entry name" value="FeoB_GTPase"/>
</dbReference>
<reference evidence="5 6" key="1">
    <citation type="submission" date="2020-07" db="EMBL/GenBank/DDBJ databases">
        <title>Alkalicella. sp. LB2 genome.</title>
        <authorList>
            <person name="Postec A."/>
            <person name="Quemeneur M."/>
        </authorList>
    </citation>
    <scope>NUCLEOTIDE SEQUENCE [LARGE SCALE GENOMIC DNA]</scope>
    <source>
        <strain evidence="5 6">LB2</strain>
    </source>
</reference>
<feature type="transmembrane region" description="Helical" evidence="3">
    <location>
        <begin position="534"/>
        <end position="561"/>
    </location>
</feature>
<keyword evidence="2" id="KW-0342">GTP-binding</keyword>
<feature type="transmembrane region" description="Helical" evidence="3">
    <location>
        <begin position="468"/>
        <end position="491"/>
    </location>
</feature>
<evidence type="ECO:0000259" key="4">
    <source>
        <dbReference type="PROSITE" id="PS51711"/>
    </source>
</evidence>
<dbReference type="PRINTS" id="PR00326">
    <property type="entry name" value="GTP1OBG"/>
</dbReference>
<sequence length="601" mass="65430">MDCHNTQHVLSPDSRFKFLLMGNPNVGKSVIFSKLTGLNALAANYPGTTVSYTMGTVKFKGETATLIDVPGTYSLDVTSEAEKIAQDFLNQGANAIIFVLDATNLERNLNLALQVLEYKIPTVFVLNMLDVADRKGISIKVDLLEELLGAPVIPQIAVLGQGLNQLLSTSWSVAKDSSQEVIKFSQKDDKWQIAADITKKVQKKTNTSNTLGFMEALDDLTVKPWPGLPITMGLLLLAMGFVVGGGKALRGGILLPLFNGYFVPFVERIVGNILSLNFIQNSIGSIVDINIIQNVLVGEFGVLIKGVEWPITLVLPYVFLFYIVLSFLEDSGLLPRLGILVDGVMKKMGLQGGNLIPVFLGYGCAVPAILGTRASTSMKERKIIATIVALSVPCISQTGAFISLLGNHSFFLVIFMILLSFIVMFITGNILTRIIPGKIDPIILEVPNLLKPNGKTLVRKVWIRIKNFIVEAELPMILAILFAAVVFEFGLLNRLGDVMQPLVVTWLGLPKEASLLLILGIIRRELAVLPMMEMGLSTVQLMVGATVAMFYMPCIAVFGVLAQEFKFKFALFIALLTTSVAFLLGGLVNHFANLLSLIGII</sequence>
<feature type="domain" description="FeoB-type G" evidence="4">
    <location>
        <begin position="15"/>
        <end position="176"/>
    </location>
</feature>
<evidence type="ECO:0000256" key="1">
    <source>
        <dbReference type="ARBA" id="ARBA00022741"/>
    </source>
</evidence>
<dbReference type="InterPro" id="IPR005225">
    <property type="entry name" value="Small_GTP-bd"/>
</dbReference>
<evidence type="ECO:0000313" key="6">
    <source>
        <dbReference type="Proteomes" id="UP000516160"/>
    </source>
</evidence>
<dbReference type="PROSITE" id="PS51711">
    <property type="entry name" value="G_FEOB"/>
    <property type="match status" value="1"/>
</dbReference>
<gene>
    <name evidence="5" type="ORF">HYG86_16615</name>
</gene>